<evidence type="ECO:0000313" key="2">
    <source>
        <dbReference type="Proteomes" id="UP000240760"/>
    </source>
</evidence>
<gene>
    <name evidence="1" type="ORF">M440DRAFT_292638</name>
</gene>
<dbReference type="Proteomes" id="UP000240760">
    <property type="component" value="Unassembled WGS sequence"/>
</dbReference>
<dbReference type="EMBL" id="KZ679130">
    <property type="protein sequence ID" value="PTB77818.1"/>
    <property type="molecule type" value="Genomic_DNA"/>
</dbReference>
<proteinExistence type="predicted"/>
<accession>A0A2T4C8H1</accession>
<keyword evidence="2" id="KW-1185">Reference proteome</keyword>
<organism evidence="1 2">
    <name type="scientific">Trichoderma longibrachiatum ATCC 18648</name>
    <dbReference type="NCBI Taxonomy" id="983965"/>
    <lineage>
        <taxon>Eukaryota</taxon>
        <taxon>Fungi</taxon>
        <taxon>Dikarya</taxon>
        <taxon>Ascomycota</taxon>
        <taxon>Pezizomycotina</taxon>
        <taxon>Sordariomycetes</taxon>
        <taxon>Hypocreomycetidae</taxon>
        <taxon>Hypocreales</taxon>
        <taxon>Hypocreaceae</taxon>
        <taxon>Trichoderma</taxon>
    </lineage>
</organism>
<dbReference type="AlphaFoldDB" id="A0A2T4C8H1"/>
<sequence length="201" mass="22648">MRKRKEWKSRCLGPGVVLRRTLPPCMNKGELHSLKVSHAQSVRHPQTRDSPIRAEKLGIIQSEKVEKGLGRQREGRHVRLLVPWEAHRMTFTKLIQTANQPIIPSHPDATRVGGKRWVGLLASRIRRGAPVPKQTICFGTCWMDGPRGSIWASDTRDVLLLLVRVCVCMFIDPWVGHISVDMYCQSRDEPDNGGSSSTNVS</sequence>
<reference evidence="1 2" key="1">
    <citation type="submission" date="2016-07" db="EMBL/GenBank/DDBJ databases">
        <title>Multiple horizontal gene transfer events from other fungi enriched the ability of initially mycotrophic Trichoderma (Ascomycota) to feed on dead plant biomass.</title>
        <authorList>
            <consortium name="DOE Joint Genome Institute"/>
            <person name="Aerts A."/>
            <person name="Atanasova L."/>
            <person name="Chenthamara K."/>
            <person name="Zhang J."/>
            <person name="Grujic M."/>
            <person name="Henrissat B."/>
            <person name="Kuo A."/>
            <person name="Salamov A."/>
            <person name="Lipzen A."/>
            <person name="Labutti K."/>
            <person name="Barry K."/>
            <person name="Miao Y."/>
            <person name="Rahimi M.J."/>
            <person name="Shen Q."/>
            <person name="Grigoriev I.V."/>
            <person name="Kubicek C.P."/>
            <person name="Druzhinina I.S."/>
        </authorList>
    </citation>
    <scope>NUCLEOTIDE SEQUENCE [LARGE SCALE GENOMIC DNA]</scope>
    <source>
        <strain evidence="1 2">ATCC 18648</strain>
    </source>
</reference>
<protein>
    <submittedName>
        <fullName evidence="1">Uncharacterized protein</fullName>
    </submittedName>
</protein>
<name>A0A2T4C8H1_TRILO</name>
<evidence type="ECO:0000313" key="1">
    <source>
        <dbReference type="EMBL" id="PTB77818.1"/>
    </source>
</evidence>